<sequence length="214" mass="23515">MGLNFRNDIWGSWSFSGLDKESEKSIGLSCDDVWGSWSFSSLDNHFLDKESKDSFDQELGGAVDELPVPTFPVIIQDFETSIGDLWGCESEKHNGDQKSFSGRNLVRFQQGKGNLQFDKLSIPISSFSQIGIGNRVSYGDNSGCSGNVNVNDGVVCKNEAEEVCFDCGGGVRSDPLLWRSIHIDQPLSSKISDDALVKLTGRAVRTLFESCELL</sequence>
<reference evidence="2" key="1">
    <citation type="journal article" date="2023" name="G3 (Bethesda)">
        <title>Genome assembly and association tests identify interacting loci associated with vigor, precocity, and sex in interspecific pistachio rootstocks.</title>
        <authorList>
            <person name="Palmer W."/>
            <person name="Jacygrad E."/>
            <person name="Sagayaradj S."/>
            <person name="Cavanaugh K."/>
            <person name="Han R."/>
            <person name="Bertier L."/>
            <person name="Beede B."/>
            <person name="Kafkas S."/>
            <person name="Golino D."/>
            <person name="Preece J."/>
            <person name="Michelmore R."/>
        </authorList>
    </citation>
    <scope>NUCLEOTIDE SEQUENCE [LARGE SCALE GENOMIC DNA]</scope>
</reference>
<keyword evidence="2" id="KW-1185">Reference proteome</keyword>
<dbReference type="Proteomes" id="UP001163603">
    <property type="component" value="Chromosome 4"/>
</dbReference>
<comment type="caution">
    <text evidence="1">The sequence shown here is derived from an EMBL/GenBank/DDBJ whole genome shotgun (WGS) entry which is preliminary data.</text>
</comment>
<name>A0ACC0YW73_9ROSI</name>
<gene>
    <name evidence="1" type="ORF">Pint_19105</name>
</gene>
<evidence type="ECO:0000313" key="1">
    <source>
        <dbReference type="EMBL" id="KAJ0042176.1"/>
    </source>
</evidence>
<organism evidence="1 2">
    <name type="scientific">Pistacia integerrima</name>
    <dbReference type="NCBI Taxonomy" id="434235"/>
    <lineage>
        <taxon>Eukaryota</taxon>
        <taxon>Viridiplantae</taxon>
        <taxon>Streptophyta</taxon>
        <taxon>Embryophyta</taxon>
        <taxon>Tracheophyta</taxon>
        <taxon>Spermatophyta</taxon>
        <taxon>Magnoliopsida</taxon>
        <taxon>eudicotyledons</taxon>
        <taxon>Gunneridae</taxon>
        <taxon>Pentapetalae</taxon>
        <taxon>rosids</taxon>
        <taxon>malvids</taxon>
        <taxon>Sapindales</taxon>
        <taxon>Anacardiaceae</taxon>
        <taxon>Pistacia</taxon>
    </lineage>
</organism>
<proteinExistence type="predicted"/>
<dbReference type="EMBL" id="CM047739">
    <property type="protein sequence ID" value="KAJ0042176.1"/>
    <property type="molecule type" value="Genomic_DNA"/>
</dbReference>
<evidence type="ECO:0000313" key="2">
    <source>
        <dbReference type="Proteomes" id="UP001163603"/>
    </source>
</evidence>
<accession>A0ACC0YW73</accession>
<protein>
    <submittedName>
        <fullName evidence="1">Uncharacterized protein</fullName>
    </submittedName>
</protein>